<accession>A0A9Q0G0L3</accession>
<comment type="caution">
    <text evidence="2">The sequence shown here is derived from an EMBL/GenBank/DDBJ whole genome shotgun (WGS) entry which is preliminary data.</text>
</comment>
<gene>
    <name evidence="2" type="ORF">Tsubulata_018336</name>
</gene>
<feature type="region of interest" description="Disordered" evidence="1">
    <location>
        <begin position="58"/>
        <end position="83"/>
    </location>
</feature>
<dbReference type="EMBL" id="JAKUCV010002799">
    <property type="protein sequence ID" value="KAJ4841354.1"/>
    <property type="molecule type" value="Genomic_DNA"/>
</dbReference>
<dbReference type="AlphaFoldDB" id="A0A9Q0G0L3"/>
<keyword evidence="3" id="KW-1185">Reference proteome</keyword>
<dbReference type="Proteomes" id="UP001141552">
    <property type="component" value="Unassembled WGS sequence"/>
</dbReference>
<reference evidence="2" key="1">
    <citation type="submission" date="2022-02" db="EMBL/GenBank/DDBJ databases">
        <authorList>
            <person name="Henning P.M."/>
            <person name="McCubbin A.G."/>
            <person name="Shore J.S."/>
        </authorList>
    </citation>
    <scope>NUCLEOTIDE SEQUENCE</scope>
    <source>
        <strain evidence="2">F60SS</strain>
        <tissue evidence="2">Leaves</tissue>
    </source>
</reference>
<evidence type="ECO:0000313" key="2">
    <source>
        <dbReference type="EMBL" id="KAJ4841354.1"/>
    </source>
</evidence>
<evidence type="ECO:0000256" key="1">
    <source>
        <dbReference type="SAM" id="MobiDB-lite"/>
    </source>
</evidence>
<feature type="non-terminal residue" evidence="2">
    <location>
        <position position="1"/>
    </location>
</feature>
<organism evidence="2 3">
    <name type="scientific">Turnera subulata</name>
    <dbReference type="NCBI Taxonomy" id="218843"/>
    <lineage>
        <taxon>Eukaryota</taxon>
        <taxon>Viridiplantae</taxon>
        <taxon>Streptophyta</taxon>
        <taxon>Embryophyta</taxon>
        <taxon>Tracheophyta</taxon>
        <taxon>Spermatophyta</taxon>
        <taxon>Magnoliopsida</taxon>
        <taxon>eudicotyledons</taxon>
        <taxon>Gunneridae</taxon>
        <taxon>Pentapetalae</taxon>
        <taxon>rosids</taxon>
        <taxon>fabids</taxon>
        <taxon>Malpighiales</taxon>
        <taxon>Passifloraceae</taxon>
        <taxon>Turnera</taxon>
    </lineage>
</organism>
<sequence>IPFKKHSPTLSILKISHPQNKSVPNPCLHRRLLPPFFFYLGQHHVLLLQTQTKLLNQHRSTTKTKSGEDQHHVTLPALPLPSPPSPPPLLLLSIIYNNPISVTKKIEKKCVRLGSMEDGFR</sequence>
<reference evidence="2" key="2">
    <citation type="journal article" date="2023" name="Plants (Basel)">
        <title>Annotation of the Turnera subulata (Passifloraceae) Draft Genome Reveals the S-Locus Evolved after the Divergence of Turneroideae from Passifloroideae in a Stepwise Manner.</title>
        <authorList>
            <person name="Henning P.M."/>
            <person name="Roalson E.H."/>
            <person name="Mir W."/>
            <person name="McCubbin A.G."/>
            <person name="Shore J.S."/>
        </authorList>
    </citation>
    <scope>NUCLEOTIDE SEQUENCE</scope>
    <source>
        <strain evidence="2">F60SS</strain>
    </source>
</reference>
<name>A0A9Q0G0L3_9ROSI</name>
<protein>
    <submittedName>
        <fullName evidence="2">Uncharacterized protein</fullName>
    </submittedName>
</protein>
<proteinExistence type="predicted"/>
<evidence type="ECO:0000313" key="3">
    <source>
        <dbReference type="Proteomes" id="UP001141552"/>
    </source>
</evidence>